<dbReference type="AlphaFoldDB" id="J9BFU4"/>
<comment type="caution">
    <text evidence="1">The sequence shown here is derived from an EMBL/GenBank/DDBJ whole genome shotgun (WGS) entry which is preliminary data.</text>
</comment>
<gene>
    <name evidence="1" type="ORF">WUBG_02948</name>
</gene>
<dbReference type="Proteomes" id="UP000004810">
    <property type="component" value="Unassembled WGS sequence"/>
</dbReference>
<name>J9BFU4_WUCBA</name>
<organism evidence="1 2">
    <name type="scientific">Wuchereria bancrofti</name>
    <dbReference type="NCBI Taxonomy" id="6293"/>
    <lineage>
        <taxon>Eukaryota</taxon>
        <taxon>Metazoa</taxon>
        <taxon>Ecdysozoa</taxon>
        <taxon>Nematoda</taxon>
        <taxon>Chromadorea</taxon>
        <taxon>Rhabditida</taxon>
        <taxon>Spirurina</taxon>
        <taxon>Spiruromorpha</taxon>
        <taxon>Filarioidea</taxon>
        <taxon>Onchocercidae</taxon>
        <taxon>Wuchereria</taxon>
    </lineage>
</organism>
<accession>J9BFU4</accession>
<protein>
    <submittedName>
        <fullName evidence="1">Uncharacterized protein</fullName>
    </submittedName>
</protein>
<sequence>MQPTAIRDYKENLERTKRTVTKRKLIFRTFPEKLLIIENHAVPYELLAITWSSLFGRSDTSSTLTKRENVSIYYLASELLPQYVGRKFLYLIIFKIIAGRKADMN</sequence>
<evidence type="ECO:0000313" key="2">
    <source>
        <dbReference type="Proteomes" id="UP000004810"/>
    </source>
</evidence>
<reference evidence="2" key="1">
    <citation type="submission" date="2012-08" db="EMBL/GenBank/DDBJ databases">
        <title>The Genome Sequence of Wuchereria bancrofti.</title>
        <authorList>
            <person name="Nutman T.B."/>
            <person name="Fink D.L."/>
            <person name="Russ C."/>
            <person name="Young S."/>
            <person name="Zeng Q."/>
            <person name="Koehrsen M."/>
            <person name="Alvarado L."/>
            <person name="Berlin A."/>
            <person name="Chapman S.B."/>
            <person name="Chen Z."/>
            <person name="Freedman E."/>
            <person name="Gellesch M."/>
            <person name="Goldberg J."/>
            <person name="Griggs A."/>
            <person name="Gujja S."/>
            <person name="Heilman E.R."/>
            <person name="Heiman D."/>
            <person name="Hepburn T."/>
            <person name="Howarth C."/>
            <person name="Jen D."/>
            <person name="Larson L."/>
            <person name="Lewis B."/>
            <person name="Mehta T."/>
            <person name="Park D."/>
            <person name="Pearson M."/>
            <person name="Roberts A."/>
            <person name="Saif S."/>
            <person name="Shea T."/>
            <person name="Shenoy N."/>
            <person name="Sisk P."/>
            <person name="Stolte C."/>
            <person name="Sykes S."/>
            <person name="Walk T."/>
            <person name="White J."/>
            <person name="Yandava C."/>
            <person name="Haas B."/>
            <person name="Henn M.R."/>
            <person name="Nusbaum C."/>
            <person name="Birren B."/>
        </authorList>
    </citation>
    <scope>NUCLEOTIDE SEQUENCE [LARGE SCALE GENOMIC DNA]</scope>
    <source>
        <strain evidence="2">NA</strain>
    </source>
</reference>
<proteinExistence type="predicted"/>
<evidence type="ECO:0000313" key="1">
    <source>
        <dbReference type="EMBL" id="EJW86140.1"/>
    </source>
</evidence>
<dbReference type="EMBL" id="ADBV01000854">
    <property type="protein sequence ID" value="EJW86140.1"/>
    <property type="molecule type" value="Genomic_DNA"/>
</dbReference>